<evidence type="ECO:0000256" key="2">
    <source>
        <dbReference type="SAM" id="Coils"/>
    </source>
</evidence>
<dbReference type="Proteomes" id="UP001454036">
    <property type="component" value="Unassembled WGS sequence"/>
</dbReference>
<evidence type="ECO:0000313" key="4">
    <source>
        <dbReference type="EMBL" id="GAA0176273.1"/>
    </source>
</evidence>
<keyword evidence="5" id="KW-1185">Reference proteome</keyword>
<dbReference type="GO" id="GO:0004491">
    <property type="term" value="F:methylmalonate-semialdehyde dehydrogenase (acylating, NAD) activity"/>
    <property type="evidence" value="ECO:0007669"/>
    <property type="project" value="InterPro"/>
</dbReference>
<evidence type="ECO:0008006" key="6">
    <source>
        <dbReference type="Google" id="ProtNLM"/>
    </source>
</evidence>
<dbReference type="GO" id="GO:0006210">
    <property type="term" value="P:thymine catabolic process"/>
    <property type="evidence" value="ECO:0007669"/>
    <property type="project" value="TreeGrafter"/>
</dbReference>
<dbReference type="PANTHER" id="PTHR43866:SF3">
    <property type="entry name" value="METHYLMALONATE-SEMIALDEHYDE DEHYDROGENASE [ACYLATING], MITOCHONDRIAL"/>
    <property type="match status" value="1"/>
</dbReference>
<gene>
    <name evidence="4" type="ORF">LIER_29293</name>
</gene>
<reference evidence="4 5" key="1">
    <citation type="submission" date="2024-01" db="EMBL/GenBank/DDBJ databases">
        <title>The complete chloroplast genome sequence of Lithospermum erythrorhizon: insights into the phylogenetic relationship among Boraginaceae species and the maternal lineages of purple gromwells.</title>
        <authorList>
            <person name="Okada T."/>
            <person name="Watanabe K."/>
        </authorList>
    </citation>
    <scope>NUCLEOTIDE SEQUENCE [LARGE SCALE GENOMIC DNA]</scope>
</reference>
<dbReference type="Gene3D" id="3.90.70.80">
    <property type="match status" value="1"/>
</dbReference>
<feature type="compositionally biased region" description="Polar residues" evidence="3">
    <location>
        <begin position="44"/>
        <end position="53"/>
    </location>
</feature>
<accession>A0AAV3RJP1</accession>
<protein>
    <recommendedName>
        <fullName evidence="6">OTU domain-containing protein</fullName>
    </recommendedName>
</protein>
<evidence type="ECO:0000313" key="5">
    <source>
        <dbReference type="Proteomes" id="UP001454036"/>
    </source>
</evidence>
<comment type="similarity">
    <text evidence="1">Belongs to the aldehyde dehydrogenase family.</text>
</comment>
<dbReference type="PANTHER" id="PTHR43866">
    <property type="entry name" value="MALONATE-SEMIALDEHYDE DEHYDROGENASE"/>
    <property type="match status" value="1"/>
</dbReference>
<feature type="coiled-coil region" evidence="2">
    <location>
        <begin position="171"/>
        <end position="198"/>
    </location>
</feature>
<organism evidence="4 5">
    <name type="scientific">Lithospermum erythrorhizon</name>
    <name type="common">Purple gromwell</name>
    <name type="synonym">Lithospermum officinale var. erythrorhizon</name>
    <dbReference type="NCBI Taxonomy" id="34254"/>
    <lineage>
        <taxon>Eukaryota</taxon>
        <taxon>Viridiplantae</taxon>
        <taxon>Streptophyta</taxon>
        <taxon>Embryophyta</taxon>
        <taxon>Tracheophyta</taxon>
        <taxon>Spermatophyta</taxon>
        <taxon>Magnoliopsida</taxon>
        <taxon>eudicotyledons</taxon>
        <taxon>Gunneridae</taxon>
        <taxon>Pentapetalae</taxon>
        <taxon>asterids</taxon>
        <taxon>lamiids</taxon>
        <taxon>Boraginales</taxon>
        <taxon>Boraginaceae</taxon>
        <taxon>Boraginoideae</taxon>
        <taxon>Lithospermeae</taxon>
        <taxon>Lithospermum</taxon>
    </lineage>
</organism>
<dbReference type="CDD" id="cd22744">
    <property type="entry name" value="OTU"/>
    <property type="match status" value="1"/>
</dbReference>
<proteinExistence type="inferred from homology"/>
<dbReference type="GO" id="GO:0005739">
    <property type="term" value="C:mitochondrion"/>
    <property type="evidence" value="ECO:0007669"/>
    <property type="project" value="TreeGrafter"/>
</dbReference>
<keyword evidence="2" id="KW-0175">Coiled coil</keyword>
<sequence length="512" mass="58192">MSAEECVDLSENFRTCTRFSSREELINWVRGVGKEHNVVVAIRSSSKSGTTRASGRVDLGCKKSGKPRKRGGTDESKKRRQSRSNKLECPFHLRGCEQLSGGWLLHVLDGKHNHDVGKHVKSPSVRLRKDDIMIVERLSKSLPPKQILNCLQSLKGCDSITIKQIYNAKNKMKYTEEHDEIQVDEENLQEQMIKVQEKLFQEAIDNIKNRPEKERVELYARVIEVAFSDRSISREPIAKSESYVNSSVCEGERCTSATMPSESSPLFLPPIVVEDGLGDNDLRGSGNERGQDCGLVQPNTFTLFSSGQFISYIAYIPSFMAPYVHGWLDVKHDGNCGFRAIARNFYEDQERWMQVRKDLYLDVDSRPGLYEKALIGFKSTRELCNSLSHWSADHAPVDKWMSPDMGFVIATRYNKVLVILSSQESHTFFPLTTTDSKYPDGEIVISYLHNKGHFIAVDMLQNFPLPPISVTWRNAHDSSVANLPLRYTARLQKYAYLQGAVQPSFLQNIDWN</sequence>
<dbReference type="InterPro" id="IPR010061">
    <property type="entry name" value="MeMal-semiAld_DH"/>
</dbReference>
<name>A0AAV3RJP1_LITER</name>
<feature type="region of interest" description="Disordered" evidence="3">
    <location>
        <begin position="44"/>
        <end position="84"/>
    </location>
</feature>
<evidence type="ECO:0000256" key="1">
    <source>
        <dbReference type="ARBA" id="ARBA00009986"/>
    </source>
</evidence>
<dbReference type="AlphaFoldDB" id="A0AAV3RJP1"/>
<dbReference type="GO" id="GO:0006574">
    <property type="term" value="P:L-valine catabolic process"/>
    <property type="evidence" value="ECO:0007669"/>
    <property type="project" value="TreeGrafter"/>
</dbReference>
<dbReference type="EMBL" id="BAABME010010040">
    <property type="protein sequence ID" value="GAA0176273.1"/>
    <property type="molecule type" value="Genomic_DNA"/>
</dbReference>
<evidence type="ECO:0000256" key="3">
    <source>
        <dbReference type="SAM" id="MobiDB-lite"/>
    </source>
</evidence>
<comment type="caution">
    <text evidence="4">The sequence shown here is derived from an EMBL/GenBank/DDBJ whole genome shotgun (WGS) entry which is preliminary data.</text>
</comment>